<keyword evidence="3" id="KW-1185">Reference proteome</keyword>
<dbReference type="InterPro" id="IPR010448">
    <property type="entry name" value="Torsin"/>
</dbReference>
<dbReference type="GO" id="GO:0012505">
    <property type="term" value="C:endomembrane system"/>
    <property type="evidence" value="ECO:0007669"/>
    <property type="project" value="UniProtKB-ARBA"/>
</dbReference>
<dbReference type="GO" id="GO:0005737">
    <property type="term" value="C:cytoplasm"/>
    <property type="evidence" value="ECO:0007669"/>
    <property type="project" value="UniProtKB-ARBA"/>
</dbReference>
<protein>
    <submittedName>
        <fullName evidence="4">Torsin-1A</fullName>
    </submittedName>
</protein>
<name>A0A7E6EMS6_9MOLL</name>
<comment type="similarity">
    <text evidence="1">Belongs to the ClpA/ClpB family. Torsin subfamily.</text>
</comment>
<dbReference type="GO" id="GO:0016887">
    <property type="term" value="F:ATP hydrolysis activity"/>
    <property type="evidence" value="ECO:0007669"/>
    <property type="project" value="InterPro"/>
</dbReference>
<dbReference type="InterPro" id="IPR027417">
    <property type="entry name" value="P-loop_NTPase"/>
</dbReference>
<feature type="transmembrane region" description="Helical" evidence="2">
    <location>
        <begin position="149"/>
        <end position="170"/>
    </location>
</feature>
<proteinExistence type="inferred from homology"/>
<keyword evidence="2" id="KW-1133">Transmembrane helix</keyword>
<dbReference type="PANTHER" id="PTHR10760">
    <property type="entry name" value="TORSIN"/>
    <property type="match status" value="1"/>
</dbReference>
<gene>
    <name evidence="4" type="primary">LOC115232519</name>
</gene>
<dbReference type="GO" id="GO:0071218">
    <property type="term" value="P:cellular response to misfolded protein"/>
    <property type="evidence" value="ECO:0007669"/>
    <property type="project" value="TreeGrafter"/>
</dbReference>
<dbReference type="Proteomes" id="UP000515154">
    <property type="component" value="Linkage group LG2"/>
</dbReference>
<dbReference type="RefSeq" id="XP_036356638.1">
    <property type="nucleotide sequence ID" value="XM_036500745.1"/>
</dbReference>
<keyword evidence="2" id="KW-0472">Membrane</keyword>
<organism evidence="3 4">
    <name type="scientific">Octopus sinensis</name>
    <name type="common">East Asian common octopus</name>
    <dbReference type="NCBI Taxonomy" id="2607531"/>
    <lineage>
        <taxon>Eukaryota</taxon>
        <taxon>Metazoa</taxon>
        <taxon>Spiralia</taxon>
        <taxon>Lophotrochozoa</taxon>
        <taxon>Mollusca</taxon>
        <taxon>Cephalopoda</taxon>
        <taxon>Coleoidea</taxon>
        <taxon>Octopodiformes</taxon>
        <taxon>Octopoda</taxon>
        <taxon>Incirrata</taxon>
        <taxon>Octopodidae</taxon>
        <taxon>Octopus</taxon>
    </lineage>
</organism>
<evidence type="ECO:0000256" key="1">
    <source>
        <dbReference type="ARBA" id="ARBA00006235"/>
    </source>
</evidence>
<dbReference type="SUPFAM" id="SSF52540">
    <property type="entry name" value="P-loop containing nucleoside triphosphate hydrolases"/>
    <property type="match status" value="1"/>
</dbReference>
<sequence length="451" mass="52440">MANLCLPRYYRFSSNTRSQIKTLVMQVDLLYLNNYSMPNVNITFESHTALSCVKSLVKTCDFDIYDLNTGVTDQFSERIKLHSNITKLTPDLNGENHNTVDATRFFTAVSSFKNFNFRDIDQRIHENKHHDSKLKRGKKAAKVKEYPKFPSCCIFAFITSFIFLFLIFYISHCHKIPPWERHSVSESLSTKIIGQDLAIHLVVESLTDHIKSLETNYPQPLVLSFHGGVGVGKTYLASLLYKYLPENTQLFIFSFSHHYKFDSTQNSENKLLTWIYRELSPCHWNIFILDDFEDTGSAQQILTETLTHLKGSNLYKYTYTLFIIISTINSENINNIVFRKVQSGHQNKLKLADFEHVFQEDSQNEWFFKLHKQGLIDAVVPFFPLNKTNVLECIKAELANHHHIIDEDFAKEVLKEIYFNSTKAFNYEYSSSGCKKVSDKIYLRMNKTLTN</sequence>
<dbReference type="Gene3D" id="3.40.50.300">
    <property type="entry name" value="P-loop containing nucleotide triphosphate hydrolases"/>
    <property type="match status" value="1"/>
</dbReference>
<evidence type="ECO:0000256" key="2">
    <source>
        <dbReference type="SAM" id="Phobius"/>
    </source>
</evidence>
<evidence type="ECO:0000313" key="4">
    <source>
        <dbReference type="RefSeq" id="XP_036356638.1"/>
    </source>
</evidence>
<reference evidence="4" key="1">
    <citation type="submission" date="2025-08" db="UniProtKB">
        <authorList>
            <consortium name="RefSeq"/>
        </authorList>
    </citation>
    <scope>IDENTIFICATION</scope>
</reference>
<dbReference type="GO" id="GO:0005524">
    <property type="term" value="F:ATP binding"/>
    <property type="evidence" value="ECO:0007669"/>
    <property type="project" value="InterPro"/>
</dbReference>
<dbReference type="AlphaFoldDB" id="A0A7E6EMS6"/>
<dbReference type="Pfam" id="PF06309">
    <property type="entry name" value="Torsin"/>
    <property type="match status" value="1"/>
</dbReference>
<evidence type="ECO:0000313" key="3">
    <source>
        <dbReference type="Proteomes" id="UP000515154"/>
    </source>
</evidence>
<accession>A0A7E6EMS6</accession>
<keyword evidence="2" id="KW-0812">Transmembrane</keyword>
<dbReference type="PANTHER" id="PTHR10760:SF2">
    <property type="entry name" value="LD13476P-RELATED"/>
    <property type="match status" value="1"/>
</dbReference>
<dbReference type="KEGG" id="osn:115232519"/>